<evidence type="ECO:0000256" key="1">
    <source>
        <dbReference type="ARBA" id="ARBA00023015"/>
    </source>
</evidence>
<dbReference type="SUPFAM" id="SSF46689">
    <property type="entry name" value="Homeodomain-like"/>
    <property type="match status" value="1"/>
</dbReference>
<dbReference type="PROSITE" id="PS50977">
    <property type="entry name" value="HTH_TETR_2"/>
    <property type="match status" value="1"/>
</dbReference>
<evidence type="ECO:0000256" key="3">
    <source>
        <dbReference type="ARBA" id="ARBA00023163"/>
    </source>
</evidence>
<feature type="domain" description="HTH tetR-type" evidence="5">
    <location>
        <begin position="42"/>
        <end position="102"/>
    </location>
</feature>
<dbReference type="AlphaFoldDB" id="A0A2Z5R1B8"/>
<dbReference type="InterPro" id="IPR001647">
    <property type="entry name" value="HTH_TetR"/>
</dbReference>
<dbReference type="InterPro" id="IPR009057">
    <property type="entry name" value="Homeodomain-like_sf"/>
</dbReference>
<dbReference type="PRINTS" id="PR00455">
    <property type="entry name" value="HTHTETR"/>
</dbReference>
<protein>
    <submittedName>
        <fullName evidence="6">Transcriptional regulator</fullName>
    </submittedName>
</protein>
<keyword evidence="7" id="KW-1185">Reference proteome</keyword>
<organism evidence="6 7">
    <name type="scientific">Rothia aeria</name>
    <dbReference type="NCBI Taxonomy" id="172042"/>
    <lineage>
        <taxon>Bacteria</taxon>
        <taxon>Bacillati</taxon>
        <taxon>Actinomycetota</taxon>
        <taxon>Actinomycetes</taxon>
        <taxon>Micrococcales</taxon>
        <taxon>Micrococcaceae</taxon>
        <taxon>Rothia</taxon>
    </lineage>
</organism>
<keyword evidence="1" id="KW-0805">Transcription regulation</keyword>
<evidence type="ECO:0000313" key="7">
    <source>
        <dbReference type="Proteomes" id="UP000250241"/>
    </source>
</evidence>
<gene>
    <name evidence="6" type="ORF">RA11412_1992</name>
</gene>
<sequence length="233" mass="26205">MFSVPGVRAKKFFHPTLDIPNSRFYIVIMAADKTANSKSKGQLTREHILEVAAQVFAQRGYSETRLDDIIQATGLTKGALYFHFRSKSDLAYAVIEDHKRHWLEQGIQEIAQHDNPLEQLEALSNLLITLVSQGKTDWNIVRLADQVRSKEPPEDLISPLQSWVDVVADIIERGKAQQIFHTELSSQDAAAILVGSFDGLKTSNDALAQGDTEKFRRQAHALNTMLIEGLQRR</sequence>
<accession>A0A2Z5R1B8</accession>
<evidence type="ECO:0000313" key="6">
    <source>
        <dbReference type="EMBL" id="BAV88291.1"/>
    </source>
</evidence>
<dbReference type="PANTHER" id="PTHR47506">
    <property type="entry name" value="TRANSCRIPTIONAL REGULATORY PROTEIN"/>
    <property type="match status" value="1"/>
</dbReference>
<feature type="DNA-binding region" description="H-T-H motif" evidence="4">
    <location>
        <begin position="65"/>
        <end position="84"/>
    </location>
</feature>
<keyword evidence="2 4" id="KW-0238">DNA-binding</keyword>
<dbReference type="EMBL" id="AP017895">
    <property type="protein sequence ID" value="BAV88291.1"/>
    <property type="molecule type" value="Genomic_DNA"/>
</dbReference>
<dbReference type="Pfam" id="PF00440">
    <property type="entry name" value="TetR_N"/>
    <property type="match status" value="1"/>
</dbReference>
<dbReference type="PANTHER" id="PTHR47506:SF1">
    <property type="entry name" value="HTH-TYPE TRANSCRIPTIONAL REGULATOR YJDC"/>
    <property type="match status" value="1"/>
</dbReference>
<dbReference type="Proteomes" id="UP000250241">
    <property type="component" value="Chromosome"/>
</dbReference>
<evidence type="ECO:0000256" key="4">
    <source>
        <dbReference type="PROSITE-ProRule" id="PRU00335"/>
    </source>
</evidence>
<keyword evidence="3" id="KW-0804">Transcription</keyword>
<name>A0A2Z5R1B8_9MICC</name>
<dbReference type="GO" id="GO:0003677">
    <property type="term" value="F:DNA binding"/>
    <property type="evidence" value="ECO:0007669"/>
    <property type="project" value="UniProtKB-UniRule"/>
</dbReference>
<evidence type="ECO:0000259" key="5">
    <source>
        <dbReference type="PROSITE" id="PS50977"/>
    </source>
</evidence>
<dbReference type="InterPro" id="IPR036271">
    <property type="entry name" value="Tet_transcr_reg_TetR-rel_C_sf"/>
</dbReference>
<reference evidence="6 7" key="1">
    <citation type="submission" date="2016-10" db="EMBL/GenBank/DDBJ databases">
        <title>Genome sequence of Rothia aeria strain JCM11412.</title>
        <authorList>
            <person name="Nambu T."/>
        </authorList>
    </citation>
    <scope>NUCLEOTIDE SEQUENCE [LARGE SCALE GENOMIC DNA]</scope>
    <source>
        <strain evidence="6 7">JCM 11412</strain>
    </source>
</reference>
<dbReference type="KEGG" id="raj:RA11412_1992"/>
<dbReference type="SUPFAM" id="SSF48498">
    <property type="entry name" value="Tetracyclin repressor-like, C-terminal domain"/>
    <property type="match status" value="1"/>
</dbReference>
<evidence type="ECO:0000256" key="2">
    <source>
        <dbReference type="ARBA" id="ARBA00023125"/>
    </source>
</evidence>
<dbReference type="Gene3D" id="1.10.357.10">
    <property type="entry name" value="Tetracycline Repressor, domain 2"/>
    <property type="match status" value="1"/>
</dbReference>
<proteinExistence type="predicted"/>